<reference evidence="4" key="1">
    <citation type="journal article" date="2020" name="Fungal Divers.">
        <title>Resolving the Mortierellaceae phylogeny through synthesis of multi-gene phylogenetics and phylogenomics.</title>
        <authorList>
            <person name="Vandepol N."/>
            <person name="Liber J."/>
            <person name="Desiro A."/>
            <person name="Na H."/>
            <person name="Kennedy M."/>
            <person name="Barry K."/>
            <person name="Grigoriev I.V."/>
            <person name="Miller A.N."/>
            <person name="O'Donnell K."/>
            <person name="Stajich J.E."/>
            <person name="Bonito G."/>
        </authorList>
    </citation>
    <scope>NUCLEOTIDE SEQUENCE</scope>
    <source>
        <strain evidence="4">NRRL 6426</strain>
    </source>
</reference>
<keyword evidence="1" id="KW-0378">Hydrolase</keyword>
<dbReference type="GO" id="GO:0005615">
    <property type="term" value="C:extracellular space"/>
    <property type="evidence" value="ECO:0007669"/>
    <property type="project" value="TreeGrafter"/>
</dbReference>
<dbReference type="CDD" id="cd00842">
    <property type="entry name" value="MPP_ASMase"/>
    <property type="match status" value="1"/>
</dbReference>
<gene>
    <name evidence="4" type="ORF">BG015_003858</name>
</gene>
<dbReference type="GO" id="GO:0008081">
    <property type="term" value="F:phosphoric diester hydrolase activity"/>
    <property type="evidence" value="ECO:0007669"/>
    <property type="project" value="TreeGrafter"/>
</dbReference>
<keyword evidence="2" id="KW-0325">Glycoprotein</keyword>
<dbReference type="InterPro" id="IPR041805">
    <property type="entry name" value="ASMase/PPN1_MPP"/>
</dbReference>
<dbReference type="Proteomes" id="UP000748756">
    <property type="component" value="Unassembled WGS sequence"/>
</dbReference>
<evidence type="ECO:0000313" key="4">
    <source>
        <dbReference type="EMBL" id="KAF9153209.1"/>
    </source>
</evidence>
<dbReference type="AlphaFoldDB" id="A0A9P5VD90"/>
<dbReference type="SUPFAM" id="SSF56300">
    <property type="entry name" value="Metallo-dependent phosphatases"/>
    <property type="match status" value="1"/>
</dbReference>
<dbReference type="OrthoDB" id="282973at2759"/>
<protein>
    <recommendedName>
        <fullName evidence="6">Sphingomyelin phosphodiesterase</fullName>
    </recommendedName>
</protein>
<comment type="caution">
    <text evidence="4">The sequence shown here is derived from an EMBL/GenBank/DDBJ whole genome shotgun (WGS) entry which is preliminary data.</text>
</comment>
<keyword evidence="5" id="KW-1185">Reference proteome</keyword>
<accession>A0A9P5VD90</accession>
<evidence type="ECO:0008006" key="6">
    <source>
        <dbReference type="Google" id="ProtNLM"/>
    </source>
</evidence>
<dbReference type="InterPro" id="IPR029052">
    <property type="entry name" value="Metallo-depent_PP-like"/>
</dbReference>
<evidence type="ECO:0000313" key="5">
    <source>
        <dbReference type="Proteomes" id="UP000748756"/>
    </source>
</evidence>
<name>A0A9P5VD90_9FUNG</name>
<evidence type="ECO:0000256" key="2">
    <source>
        <dbReference type="ARBA" id="ARBA00023180"/>
    </source>
</evidence>
<evidence type="ECO:0000256" key="1">
    <source>
        <dbReference type="ARBA" id="ARBA00022801"/>
    </source>
</evidence>
<proteinExistence type="predicted"/>
<dbReference type="EMBL" id="JAAAUQ010000189">
    <property type="protein sequence ID" value="KAF9153209.1"/>
    <property type="molecule type" value="Genomic_DNA"/>
</dbReference>
<feature type="region of interest" description="Disordered" evidence="3">
    <location>
        <begin position="1"/>
        <end position="31"/>
    </location>
</feature>
<evidence type="ECO:0000256" key="3">
    <source>
        <dbReference type="SAM" id="MobiDB-lite"/>
    </source>
</evidence>
<sequence>MSNALRVIRNTHVPKTPPRKPHYPRSLRKPLRRPPSLRLACRRAIHSRFRSPSNRPLCCRKYPDFPTSNNRSASSWDNYSCDFPVKLGQDLLKYVPKIAKPAFATLTSDVPPHDVWAETQGAVVGEEVNAYGVLASLDATIYPTIGNHESGPPNLYPTTASGGDASWLYTSLATTWSRWLLASATSSVKSNNGAYTVSPTPGFRIISLNTNFCYTMNFYLYSALRDFDPNGEIAWLITQLQAAEDAGERVWIIGHVGPSQTDCLQNWSTFYYQVVQRYSPHVIAEQFFGHTHYDEFALFYSSSVKNAASAISTAWIGPSVTPYTELNPEFRIYKVDTGNWNIYDAETYVADLNQAVSWDANGTTPNWHLEYSAHAAYTPFLAPITTPPSQPLSPAWWHNVTTAFESNPAAFQQYWTYRGKSANKIPACANGSTCPKEMICDLRASKSSDDCSPISFALKIRSDQRAEAMATAMDTDAMMAVEAMDPSGFHNLYKRAPLKPWNKKLCGTINKH</sequence>
<dbReference type="PANTHER" id="PTHR10340:SF34">
    <property type="entry name" value="SPHINGOMYELIN PHOSPHODIESTERASE"/>
    <property type="match status" value="1"/>
</dbReference>
<organism evidence="4 5">
    <name type="scientific">Linnemannia schmuckeri</name>
    <dbReference type="NCBI Taxonomy" id="64567"/>
    <lineage>
        <taxon>Eukaryota</taxon>
        <taxon>Fungi</taxon>
        <taxon>Fungi incertae sedis</taxon>
        <taxon>Mucoromycota</taxon>
        <taxon>Mortierellomycotina</taxon>
        <taxon>Mortierellomycetes</taxon>
        <taxon>Mortierellales</taxon>
        <taxon>Mortierellaceae</taxon>
        <taxon>Linnemannia</taxon>
    </lineage>
</organism>
<dbReference type="PANTHER" id="PTHR10340">
    <property type="entry name" value="SPHINGOMYELIN PHOSPHODIESTERASE"/>
    <property type="match status" value="1"/>
</dbReference>
<feature type="compositionally biased region" description="Basic residues" evidence="3">
    <location>
        <begin position="17"/>
        <end position="31"/>
    </location>
</feature>